<sequence>MTVPLVTQATTSGSCWGGSTPVCRSSARASGVPGSRGPRSLAARRTARSACQAAGRWSMRRMIGAGSPKSNLGA</sequence>
<dbReference type="Proteomes" id="UP000306628">
    <property type="component" value="Unassembled WGS sequence"/>
</dbReference>
<evidence type="ECO:0000313" key="2">
    <source>
        <dbReference type="EMBL" id="TMR13307.1"/>
    </source>
</evidence>
<dbReference type="EMBL" id="VCKX01000429">
    <property type="protein sequence ID" value="TMR13307.1"/>
    <property type="molecule type" value="Genomic_DNA"/>
</dbReference>
<organism evidence="2 3">
    <name type="scientific">Nonomuraea zeae</name>
    <dbReference type="NCBI Taxonomy" id="1642303"/>
    <lineage>
        <taxon>Bacteria</taxon>
        <taxon>Bacillati</taxon>
        <taxon>Actinomycetota</taxon>
        <taxon>Actinomycetes</taxon>
        <taxon>Streptosporangiales</taxon>
        <taxon>Streptosporangiaceae</taxon>
        <taxon>Nonomuraea</taxon>
    </lineage>
</organism>
<protein>
    <submittedName>
        <fullName evidence="2">Uncharacterized protein</fullName>
    </submittedName>
</protein>
<dbReference type="AlphaFoldDB" id="A0A5S4F964"/>
<accession>A0A5S4F964</accession>
<gene>
    <name evidence="2" type="ORF">ETD85_57705</name>
</gene>
<proteinExistence type="predicted"/>
<feature type="compositionally biased region" description="Polar residues" evidence="1">
    <location>
        <begin position="1"/>
        <end position="14"/>
    </location>
</feature>
<name>A0A5S4F964_9ACTN</name>
<keyword evidence="3" id="KW-1185">Reference proteome</keyword>
<feature type="region of interest" description="Disordered" evidence="1">
    <location>
        <begin position="1"/>
        <end position="44"/>
    </location>
</feature>
<evidence type="ECO:0000313" key="3">
    <source>
        <dbReference type="Proteomes" id="UP000306628"/>
    </source>
</evidence>
<evidence type="ECO:0000256" key="1">
    <source>
        <dbReference type="SAM" id="MobiDB-lite"/>
    </source>
</evidence>
<comment type="caution">
    <text evidence="2">The sequence shown here is derived from an EMBL/GenBank/DDBJ whole genome shotgun (WGS) entry which is preliminary data.</text>
</comment>
<reference evidence="2 3" key="1">
    <citation type="submission" date="2019-05" db="EMBL/GenBank/DDBJ databases">
        <title>Draft genome sequence of Nonomuraea zeae DSM 100528.</title>
        <authorList>
            <person name="Saricaoglu S."/>
            <person name="Isik K."/>
        </authorList>
    </citation>
    <scope>NUCLEOTIDE SEQUENCE [LARGE SCALE GENOMIC DNA]</scope>
    <source>
        <strain evidence="2 3">DSM 100528</strain>
    </source>
</reference>